<evidence type="ECO:0000256" key="3">
    <source>
        <dbReference type="ARBA" id="ARBA00007931"/>
    </source>
</evidence>
<keyword evidence="10 14" id="KW-1133">Transmembrane helix</keyword>
<feature type="transmembrane region" description="Helical" evidence="14">
    <location>
        <begin position="35"/>
        <end position="54"/>
    </location>
</feature>
<keyword evidence="8" id="KW-0378">Hydrolase</keyword>
<evidence type="ECO:0000313" key="17">
    <source>
        <dbReference type="Proteomes" id="UP000589036"/>
    </source>
</evidence>
<feature type="transmembrane region" description="Helical" evidence="14">
    <location>
        <begin position="263"/>
        <end position="287"/>
    </location>
</feature>
<evidence type="ECO:0000256" key="13">
    <source>
        <dbReference type="SAM" id="MobiDB-lite"/>
    </source>
</evidence>
<dbReference type="GO" id="GO:0046872">
    <property type="term" value="F:metal ion binding"/>
    <property type="evidence" value="ECO:0007669"/>
    <property type="project" value="UniProtKB-KW"/>
</dbReference>
<evidence type="ECO:0000256" key="12">
    <source>
        <dbReference type="ARBA" id="ARBA00023136"/>
    </source>
</evidence>
<evidence type="ECO:0000256" key="14">
    <source>
        <dbReference type="SAM" id="Phobius"/>
    </source>
</evidence>
<comment type="subcellular location">
    <subcellularLocation>
        <location evidence="2">Cell membrane</location>
        <topology evidence="2">Multi-pass membrane protein</topology>
    </subcellularLocation>
</comment>
<evidence type="ECO:0000256" key="9">
    <source>
        <dbReference type="ARBA" id="ARBA00022833"/>
    </source>
</evidence>
<keyword evidence="4" id="KW-1003">Cell membrane</keyword>
<comment type="cofactor">
    <cofactor evidence="1">
        <name>Zn(2+)</name>
        <dbReference type="ChEBI" id="CHEBI:29105"/>
    </cofactor>
</comment>
<gene>
    <name evidence="16" type="ORF">HDA32_000818</name>
</gene>
<reference evidence="16 17" key="1">
    <citation type="submission" date="2020-07" db="EMBL/GenBank/DDBJ databases">
        <title>Sequencing the genomes of 1000 actinobacteria strains.</title>
        <authorList>
            <person name="Klenk H.-P."/>
        </authorList>
    </citation>
    <scope>NUCLEOTIDE SEQUENCE [LARGE SCALE GENOMIC DNA]</scope>
    <source>
        <strain evidence="16 17">CXB654</strain>
    </source>
</reference>
<evidence type="ECO:0000256" key="1">
    <source>
        <dbReference type="ARBA" id="ARBA00001947"/>
    </source>
</evidence>
<evidence type="ECO:0000256" key="11">
    <source>
        <dbReference type="ARBA" id="ARBA00023049"/>
    </source>
</evidence>
<dbReference type="GO" id="GO:0008237">
    <property type="term" value="F:metallopeptidase activity"/>
    <property type="evidence" value="ECO:0007669"/>
    <property type="project" value="UniProtKB-KW"/>
</dbReference>
<comment type="caution">
    <text evidence="16">The sequence shown here is derived from an EMBL/GenBank/DDBJ whole genome shotgun (WGS) entry which is preliminary data.</text>
</comment>
<dbReference type="GO" id="GO:0006508">
    <property type="term" value="P:proteolysis"/>
    <property type="evidence" value="ECO:0007669"/>
    <property type="project" value="UniProtKB-KW"/>
</dbReference>
<keyword evidence="11" id="KW-0482">Metalloprotease</keyword>
<proteinExistence type="inferred from homology"/>
<dbReference type="PANTHER" id="PTHR35864">
    <property type="entry name" value="ZINC METALLOPROTEASE MJ0611-RELATED"/>
    <property type="match status" value="1"/>
</dbReference>
<dbReference type="RefSeq" id="WP_246334223.1">
    <property type="nucleotide sequence ID" value="NZ_BAAAYY010000002.1"/>
</dbReference>
<keyword evidence="9" id="KW-0862">Zinc</keyword>
<keyword evidence="5 16" id="KW-0645">Protease</keyword>
<dbReference type="InterPro" id="IPR052348">
    <property type="entry name" value="Metallopeptidase_M50B"/>
</dbReference>
<feature type="transmembrane region" description="Helical" evidence="14">
    <location>
        <begin position="190"/>
        <end position="212"/>
    </location>
</feature>
<feature type="region of interest" description="Disordered" evidence="13">
    <location>
        <begin position="1"/>
        <end position="24"/>
    </location>
</feature>
<evidence type="ECO:0000256" key="6">
    <source>
        <dbReference type="ARBA" id="ARBA00022692"/>
    </source>
</evidence>
<evidence type="ECO:0000313" key="16">
    <source>
        <dbReference type="EMBL" id="NYE45698.1"/>
    </source>
</evidence>
<sequence>MSTPEPTQRDEPAETATGAPAAEEEAPRAASRLDLLPSPVFVLILGLTGIAGWLSWTRGEEAWFDGGTVYAPFVLILGAWIVSITLHEYVHSVLAYRFGDRALRGSGYLRLNPFGFRELFAGLLMPVAFLVLGGFGMTGPALHLDRSAVGSRAGRSLIALAGPVLNLVLALALVLVVNALIPEGSATNNWLIVGLMYVCFLNVTAALINLLPVPGTDGFDAIAPYLPEKAAGLARSAGIFGVIAVFAVLWLPGVHTAFLDLMYTLLGLVGLNETYIGFGQLLFQFWVG</sequence>
<dbReference type="CDD" id="cd06158">
    <property type="entry name" value="S2P-M50_like_1"/>
    <property type="match status" value="1"/>
</dbReference>
<evidence type="ECO:0000256" key="7">
    <source>
        <dbReference type="ARBA" id="ARBA00022723"/>
    </source>
</evidence>
<evidence type="ECO:0000256" key="2">
    <source>
        <dbReference type="ARBA" id="ARBA00004651"/>
    </source>
</evidence>
<organism evidence="16 17">
    <name type="scientific">Spinactinospora alkalitolerans</name>
    <dbReference type="NCBI Taxonomy" id="687207"/>
    <lineage>
        <taxon>Bacteria</taxon>
        <taxon>Bacillati</taxon>
        <taxon>Actinomycetota</taxon>
        <taxon>Actinomycetes</taxon>
        <taxon>Streptosporangiales</taxon>
        <taxon>Nocardiopsidaceae</taxon>
        <taxon>Spinactinospora</taxon>
    </lineage>
</organism>
<protein>
    <submittedName>
        <fullName evidence="16">Zn-dependent protease</fullName>
    </submittedName>
</protein>
<dbReference type="Pfam" id="PF02163">
    <property type="entry name" value="Peptidase_M50"/>
    <property type="match status" value="1"/>
</dbReference>
<keyword evidence="12 14" id="KW-0472">Membrane</keyword>
<dbReference type="EMBL" id="JACCCC010000001">
    <property type="protein sequence ID" value="NYE45698.1"/>
    <property type="molecule type" value="Genomic_DNA"/>
</dbReference>
<name>A0A852TP14_9ACTN</name>
<feature type="transmembrane region" description="Helical" evidence="14">
    <location>
        <begin position="232"/>
        <end position="251"/>
    </location>
</feature>
<dbReference type="InterPro" id="IPR044537">
    <property type="entry name" value="Rip2-like"/>
</dbReference>
<keyword evidence="17" id="KW-1185">Reference proteome</keyword>
<comment type="similarity">
    <text evidence="3">Belongs to the peptidase M50B family.</text>
</comment>
<feature type="transmembrane region" description="Helical" evidence="14">
    <location>
        <begin position="74"/>
        <end position="98"/>
    </location>
</feature>
<feature type="domain" description="Peptidase M50" evidence="15">
    <location>
        <begin position="80"/>
        <end position="177"/>
    </location>
</feature>
<feature type="transmembrane region" description="Helical" evidence="14">
    <location>
        <begin position="119"/>
        <end position="137"/>
    </location>
</feature>
<evidence type="ECO:0000256" key="8">
    <source>
        <dbReference type="ARBA" id="ARBA00022801"/>
    </source>
</evidence>
<keyword evidence="7" id="KW-0479">Metal-binding</keyword>
<dbReference type="Proteomes" id="UP000589036">
    <property type="component" value="Unassembled WGS sequence"/>
</dbReference>
<evidence type="ECO:0000256" key="4">
    <source>
        <dbReference type="ARBA" id="ARBA00022475"/>
    </source>
</evidence>
<evidence type="ECO:0000256" key="5">
    <source>
        <dbReference type="ARBA" id="ARBA00022670"/>
    </source>
</evidence>
<accession>A0A852TP14</accession>
<evidence type="ECO:0000259" key="15">
    <source>
        <dbReference type="Pfam" id="PF02163"/>
    </source>
</evidence>
<dbReference type="InterPro" id="IPR008915">
    <property type="entry name" value="Peptidase_M50"/>
</dbReference>
<dbReference type="PANTHER" id="PTHR35864:SF1">
    <property type="entry name" value="ZINC METALLOPROTEASE YWHC-RELATED"/>
    <property type="match status" value="1"/>
</dbReference>
<evidence type="ECO:0000256" key="10">
    <source>
        <dbReference type="ARBA" id="ARBA00022989"/>
    </source>
</evidence>
<dbReference type="GO" id="GO:0005886">
    <property type="term" value="C:plasma membrane"/>
    <property type="evidence" value="ECO:0007669"/>
    <property type="project" value="UniProtKB-SubCell"/>
</dbReference>
<keyword evidence="6 14" id="KW-0812">Transmembrane</keyword>
<dbReference type="AlphaFoldDB" id="A0A852TP14"/>
<feature type="transmembrane region" description="Helical" evidence="14">
    <location>
        <begin position="157"/>
        <end position="181"/>
    </location>
</feature>